<dbReference type="InterPro" id="IPR003661">
    <property type="entry name" value="HisK_dim/P_dom"/>
</dbReference>
<dbReference type="SMART" id="SM00062">
    <property type="entry name" value="PBPb"/>
    <property type="match status" value="1"/>
</dbReference>
<dbReference type="Gene3D" id="3.30.450.20">
    <property type="entry name" value="PAS domain"/>
    <property type="match status" value="1"/>
</dbReference>
<dbReference type="InterPro" id="IPR001638">
    <property type="entry name" value="Solute-binding_3/MltF_N"/>
</dbReference>
<dbReference type="CDD" id="cd00130">
    <property type="entry name" value="PAS"/>
    <property type="match status" value="1"/>
</dbReference>
<dbReference type="GO" id="GO:0006355">
    <property type="term" value="P:regulation of DNA-templated transcription"/>
    <property type="evidence" value="ECO:0007669"/>
    <property type="project" value="InterPro"/>
</dbReference>
<keyword evidence="6" id="KW-0418">Kinase</keyword>
<sequence length="681" mass="76300">MINRLMQILIVLTMALTLGTISPPESMASLSELKASSPESTVKIAVHKYLPPFSYYNERGELTGYNIDLINAVEDLGGIKIELIPLEWADAIAALETGKVDAVAGMKYTQARDDLFDFSDTVFTISETIVVPSYIEGIEHLADLKGHTAAIEHSQMLEGLLSNIRRVRVNVAFNQKEALDLLLSGRADAFIGNPWTAKRLLKSYGMEGKYKLVGGPIQPADYAIAVRQGNYQLLEKLNSSLKTIRANGQFDHIYYSWFDEKLSFVTAPFTRIIQVLAVFIVISTLLGLLWNYNLRLEVAKRTKDLSQANINLKEQRALLAENDTFKEQILTSVKNGIITLDLDGTISTINPAALNILKLENKSRLYQTHYQSLNRLNCMLVPFQKQIANREEVQQAEVEMSIDKQVKNITCDILPLLDVQENIMGTLITIQDRTNERKLQQKLITQEKMRALGQLIAGIAHEIRNPLTSIKAFTELLPRKHHNPLFREEMATYLPKEVNRLNGIVEGLLDYSRPKKAEQKTFNLSQWLDSILILFTKTFADKGIRVRTEVNKDLTVFADPNQLKQVALNLIFNGIDAMEGCSKKELVINAVPNGDKIFINFTDSGHGIPSHQLDKIFDPFFTMKTTGVGLGLTVSYQLAKENHGEITVSSVSGQGTTVRLQVLCMAPDPDVRLDRRRTAGA</sequence>
<dbReference type="InterPro" id="IPR000014">
    <property type="entry name" value="PAS"/>
</dbReference>
<keyword evidence="5" id="KW-0547">Nucleotide-binding</keyword>
<gene>
    <name evidence="11" type="ORF">MFMK1_002624</name>
</gene>
<dbReference type="Pfam" id="PF02518">
    <property type="entry name" value="HATPase_c"/>
    <property type="match status" value="1"/>
</dbReference>
<dbReference type="SUPFAM" id="SSF53850">
    <property type="entry name" value="Periplasmic binding protein-like II"/>
    <property type="match status" value="1"/>
</dbReference>
<evidence type="ECO:0000313" key="12">
    <source>
        <dbReference type="Proteomes" id="UP001329915"/>
    </source>
</evidence>
<evidence type="ECO:0000256" key="6">
    <source>
        <dbReference type="ARBA" id="ARBA00022777"/>
    </source>
</evidence>
<dbReference type="GO" id="GO:0005524">
    <property type="term" value="F:ATP binding"/>
    <property type="evidence" value="ECO:0007669"/>
    <property type="project" value="UniProtKB-KW"/>
</dbReference>
<dbReference type="PANTHER" id="PTHR43065:SF10">
    <property type="entry name" value="PEROXIDE STRESS-ACTIVATED HISTIDINE KINASE MAK3"/>
    <property type="match status" value="1"/>
</dbReference>
<evidence type="ECO:0000256" key="1">
    <source>
        <dbReference type="ARBA" id="ARBA00000085"/>
    </source>
</evidence>
<dbReference type="SUPFAM" id="SSF55874">
    <property type="entry name" value="ATPase domain of HSP90 chaperone/DNA topoisomerase II/histidine kinase"/>
    <property type="match status" value="1"/>
</dbReference>
<dbReference type="Gene3D" id="1.10.287.130">
    <property type="match status" value="1"/>
</dbReference>
<dbReference type="InterPro" id="IPR036097">
    <property type="entry name" value="HisK_dim/P_sf"/>
</dbReference>
<dbReference type="EC" id="2.7.13.3" evidence="2"/>
<keyword evidence="7" id="KW-0067">ATP-binding</keyword>
<keyword evidence="8" id="KW-0902">Two-component regulatory system</keyword>
<dbReference type="PROSITE" id="PS50109">
    <property type="entry name" value="HIS_KIN"/>
    <property type="match status" value="1"/>
</dbReference>
<dbReference type="InterPro" id="IPR035965">
    <property type="entry name" value="PAS-like_dom_sf"/>
</dbReference>
<dbReference type="SUPFAM" id="SSF55785">
    <property type="entry name" value="PYP-like sensor domain (PAS domain)"/>
    <property type="match status" value="1"/>
</dbReference>
<dbReference type="CDD" id="cd00082">
    <property type="entry name" value="HisKA"/>
    <property type="match status" value="1"/>
</dbReference>
<dbReference type="Gene3D" id="3.30.565.10">
    <property type="entry name" value="Histidine kinase-like ATPase, C-terminal domain"/>
    <property type="match status" value="1"/>
</dbReference>
<evidence type="ECO:0000259" key="10">
    <source>
        <dbReference type="PROSITE" id="PS50109"/>
    </source>
</evidence>
<dbReference type="InterPro" id="IPR003594">
    <property type="entry name" value="HATPase_dom"/>
</dbReference>
<dbReference type="RefSeq" id="WP_366922182.1">
    <property type="nucleotide sequence ID" value="NZ_CP121694.1"/>
</dbReference>
<keyword evidence="3" id="KW-0597">Phosphoprotein</keyword>
<reference evidence="11 12" key="1">
    <citation type="submission" date="2023-04" db="EMBL/GenBank/DDBJ databases">
        <authorList>
            <person name="Hsu D."/>
        </authorList>
    </citation>
    <scope>NUCLEOTIDE SEQUENCE [LARGE SCALE GENOMIC DNA]</scope>
    <source>
        <strain evidence="11 12">MK1</strain>
    </source>
</reference>
<comment type="catalytic activity">
    <reaction evidence="1">
        <text>ATP + protein L-histidine = ADP + protein N-phospho-L-histidine.</text>
        <dbReference type="EC" id="2.7.13.3"/>
    </reaction>
</comment>
<dbReference type="Pfam" id="PF00512">
    <property type="entry name" value="HisKA"/>
    <property type="match status" value="1"/>
</dbReference>
<keyword evidence="12" id="KW-1185">Reference proteome</keyword>
<keyword evidence="4" id="KW-0808">Transferase</keyword>
<feature type="domain" description="Histidine kinase" evidence="10">
    <location>
        <begin position="458"/>
        <end position="666"/>
    </location>
</feature>
<evidence type="ECO:0000256" key="4">
    <source>
        <dbReference type="ARBA" id="ARBA00022679"/>
    </source>
</evidence>
<dbReference type="KEGG" id="dbc:MFMK1_002624"/>
<dbReference type="InterPro" id="IPR013767">
    <property type="entry name" value="PAS_fold"/>
</dbReference>
<proteinExistence type="predicted"/>
<evidence type="ECO:0000256" key="7">
    <source>
        <dbReference type="ARBA" id="ARBA00022840"/>
    </source>
</evidence>
<evidence type="ECO:0000256" key="3">
    <source>
        <dbReference type="ARBA" id="ARBA00022553"/>
    </source>
</evidence>
<name>A0AAU0UR72_9FIRM</name>
<dbReference type="Gene3D" id="3.40.190.10">
    <property type="entry name" value="Periplasmic binding protein-like II"/>
    <property type="match status" value="2"/>
</dbReference>
<dbReference type="Pfam" id="PF00497">
    <property type="entry name" value="SBP_bac_3"/>
    <property type="match status" value="1"/>
</dbReference>
<protein>
    <recommendedName>
        <fullName evidence="2">histidine kinase</fullName>
        <ecNumber evidence="2">2.7.13.3</ecNumber>
    </recommendedName>
</protein>
<dbReference type="PANTHER" id="PTHR43065">
    <property type="entry name" value="SENSOR HISTIDINE KINASE"/>
    <property type="match status" value="1"/>
</dbReference>
<dbReference type="PRINTS" id="PR00344">
    <property type="entry name" value="BCTRLSENSOR"/>
</dbReference>
<evidence type="ECO:0000256" key="9">
    <source>
        <dbReference type="SAM" id="Phobius"/>
    </source>
</evidence>
<keyword evidence="9" id="KW-0472">Membrane</keyword>
<keyword evidence="9" id="KW-0812">Transmembrane</keyword>
<dbReference type="InterPro" id="IPR004358">
    <property type="entry name" value="Sig_transdc_His_kin-like_C"/>
</dbReference>
<evidence type="ECO:0000256" key="5">
    <source>
        <dbReference type="ARBA" id="ARBA00022741"/>
    </source>
</evidence>
<evidence type="ECO:0000313" key="11">
    <source>
        <dbReference type="EMBL" id="WRO22785.1"/>
    </source>
</evidence>
<dbReference type="SMART" id="SM00387">
    <property type="entry name" value="HATPase_c"/>
    <property type="match status" value="1"/>
</dbReference>
<dbReference type="EMBL" id="CP121694">
    <property type="protein sequence ID" value="WRO22785.1"/>
    <property type="molecule type" value="Genomic_DNA"/>
</dbReference>
<organism evidence="11 12">
    <name type="scientific">Metallumcola ferriviriculae</name>
    <dbReference type="NCBI Taxonomy" id="3039180"/>
    <lineage>
        <taxon>Bacteria</taxon>
        <taxon>Bacillati</taxon>
        <taxon>Bacillota</taxon>
        <taxon>Clostridia</taxon>
        <taxon>Neomoorellales</taxon>
        <taxon>Desulfitibacteraceae</taxon>
        <taxon>Metallumcola</taxon>
    </lineage>
</organism>
<dbReference type="SMART" id="SM00388">
    <property type="entry name" value="HisKA"/>
    <property type="match status" value="1"/>
</dbReference>
<dbReference type="AlphaFoldDB" id="A0AAU0UR72"/>
<feature type="transmembrane region" description="Helical" evidence="9">
    <location>
        <begin position="272"/>
        <end position="292"/>
    </location>
</feature>
<accession>A0AAU0UR72</accession>
<dbReference type="InterPro" id="IPR036890">
    <property type="entry name" value="HATPase_C_sf"/>
</dbReference>
<evidence type="ECO:0000256" key="8">
    <source>
        <dbReference type="ARBA" id="ARBA00023012"/>
    </source>
</evidence>
<dbReference type="GO" id="GO:0000155">
    <property type="term" value="F:phosphorelay sensor kinase activity"/>
    <property type="evidence" value="ECO:0007669"/>
    <property type="project" value="InterPro"/>
</dbReference>
<dbReference type="SUPFAM" id="SSF47384">
    <property type="entry name" value="Homodimeric domain of signal transducing histidine kinase"/>
    <property type="match status" value="1"/>
</dbReference>
<dbReference type="CDD" id="cd13704">
    <property type="entry name" value="PBP2_HisK"/>
    <property type="match status" value="1"/>
</dbReference>
<dbReference type="InterPro" id="IPR005467">
    <property type="entry name" value="His_kinase_dom"/>
</dbReference>
<evidence type="ECO:0000256" key="2">
    <source>
        <dbReference type="ARBA" id="ARBA00012438"/>
    </source>
</evidence>
<dbReference type="Pfam" id="PF00989">
    <property type="entry name" value="PAS"/>
    <property type="match status" value="1"/>
</dbReference>
<keyword evidence="9" id="KW-1133">Transmembrane helix</keyword>
<dbReference type="Proteomes" id="UP001329915">
    <property type="component" value="Chromosome"/>
</dbReference>